<accession>A0A8B6HJN9</accession>
<feature type="transmembrane region" description="Helical" evidence="2">
    <location>
        <begin position="62"/>
        <end position="86"/>
    </location>
</feature>
<keyword evidence="2" id="KW-0472">Membrane</keyword>
<keyword evidence="4" id="KW-1185">Reference proteome</keyword>
<dbReference type="AlphaFoldDB" id="A0A8B6HJN9"/>
<evidence type="ECO:0000313" key="3">
    <source>
        <dbReference type="EMBL" id="VDI79967.1"/>
    </source>
</evidence>
<reference evidence="3" key="1">
    <citation type="submission" date="2018-11" db="EMBL/GenBank/DDBJ databases">
        <authorList>
            <person name="Alioto T."/>
            <person name="Alioto T."/>
        </authorList>
    </citation>
    <scope>NUCLEOTIDE SEQUENCE</scope>
</reference>
<evidence type="ECO:0000256" key="2">
    <source>
        <dbReference type="SAM" id="Phobius"/>
    </source>
</evidence>
<gene>
    <name evidence="3" type="ORF">MGAL_10B082918</name>
</gene>
<organism evidence="3 4">
    <name type="scientific">Mytilus galloprovincialis</name>
    <name type="common">Mediterranean mussel</name>
    <dbReference type="NCBI Taxonomy" id="29158"/>
    <lineage>
        <taxon>Eukaryota</taxon>
        <taxon>Metazoa</taxon>
        <taxon>Spiralia</taxon>
        <taxon>Lophotrochozoa</taxon>
        <taxon>Mollusca</taxon>
        <taxon>Bivalvia</taxon>
        <taxon>Autobranchia</taxon>
        <taxon>Pteriomorphia</taxon>
        <taxon>Mytilida</taxon>
        <taxon>Mytiloidea</taxon>
        <taxon>Mytilidae</taxon>
        <taxon>Mytilinae</taxon>
        <taxon>Mytilus</taxon>
    </lineage>
</organism>
<sequence length="278" mass="31604">MYTTHREENQRLEKNVMKTEEYSDASKRWALVIPVKNACDTISGCILKNVSSEMSGPSKPDIFLYTAGSAILLLLVISIVLLLVCIRKYKSQANQIIRQNVHPNIDENEVATCNNERFYESIDKSAIYKSMHISNPAENLHDKKQSRSENSSTKSENYGYLDACSTYTEIKEPQMHCTRLNSYNSRGESSSSEYFKTGSGYIHPYQQLQQEQGQLKSAPAYVYTELICEFESSAFVPSLTHFHIAGRYSLPELHSTDQTQYNSLTNDNTNQPVKYSSI</sequence>
<feature type="region of interest" description="Disordered" evidence="1">
    <location>
        <begin position="259"/>
        <end position="278"/>
    </location>
</feature>
<proteinExistence type="predicted"/>
<dbReference type="Proteomes" id="UP000596742">
    <property type="component" value="Unassembled WGS sequence"/>
</dbReference>
<dbReference type="EMBL" id="UYJE01010125">
    <property type="protein sequence ID" value="VDI79967.1"/>
    <property type="molecule type" value="Genomic_DNA"/>
</dbReference>
<keyword evidence="2" id="KW-0812">Transmembrane</keyword>
<name>A0A8B6HJN9_MYTGA</name>
<evidence type="ECO:0000256" key="1">
    <source>
        <dbReference type="SAM" id="MobiDB-lite"/>
    </source>
</evidence>
<comment type="caution">
    <text evidence="3">The sequence shown here is derived from an EMBL/GenBank/DDBJ whole genome shotgun (WGS) entry which is preliminary data.</text>
</comment>
<evidence type="ECO:0000313" key="4">
    <source>
        <dbReference type="Proteomes" id="UP000596742"/>
    </source>
</evidence>
<keyword evidence="2" id="KW-1133">Transmembrane helix</keyword>
<protein>
    <submittedName>
        <fullName evidence="3">Uncharacterized protein</fullName>
    </submittedName>
</protein>